<feature type="transmembrane region" description="Helical" evidence="1">
    <location>
        <begin position="155"/>
        <end position="177"/>
    </location>
</feature>
<feature type="transmembrane region" description="Helical" evidence="1">
    <location>
        <begin position="439"/>
        <end position="458"/>
    </location>
</feature>
<dbReference type="Proteomes" id="UP000434101">
    <property type="component" value="Unassembled WGS sequence"/>
</dbReference>
<keyword evidence="1" id="KW-0812">Transmembrane</keyword>
<feature type="transmembrane region" description="Helical" evidence="1">
    <location>
        <begin position="114"/>
        <end position="135"/>
    </location>
</feature>
<feature type="transmembrane region" description="Helical" evidence="1">
    <location>
        <begin position="360"/>
        <end position="383"/>
    </location>
</feature>
<feature type="transmembrane region" description="Helical" evidence="1">
    <location>
        <begin position="274"/>
        <end position="298"/>
    </location>
</feature>
<protein>
    <submittedName>
        <fullName evidence="2">Uncharacterized protein</fullName>
    </submittedName>
</protein>
<reference evidence="2 3" key="1">
    <citation type="submission" date="2020-01" db="EMBL/GenBank/DDBJ databases">
        <title>Natronorubrum sp. JWXQ-INN 674 isolated from Inner Mongolia Autonomous Region of China.</title>
        <authorList>
            <person name="Xue Q."/>
        </authorList>
    </citation>
    <scope>NUCLEOTIDE SEQUENCE [LARGE SCALE GENOMIC DNA]</scope>
    <source>
        <strain evidence="2 3">JWXQ-INN-674</strain>
    </source>
</reference>
<dbReference type="AlphaFoldDB" id="A0A6B0VR40"/>
<feature type="transmembrane region" description="Helical" evidence="1">
    <location>
        <begin position="335"/>
        <end position="354"/>
    </location>
</feature>
<feature type="transmembrane region" description="Helical" evidence="1">
    <location>
        <begin position="304"/>
        <end position="323"/>
    </location>
</feature>
<dbReference type="RefSeq" id="WP_160066456.1">
    <property type="nucleotide sequence ID" value="NZ_WUYX01000053.1"/>
</dbReference>
<sequence length="459" mass="44425">MSDAVDGLPATTARAITIAALVGTLALAGYDRAVLGGIGIGLAFAAVSRWFAGPHRRVAVAAALLPVIVIGAVAGLARTLDPTSGALVVVASVTAAAAGATATGWPSSTAVRRIGTAAIIAAAVAAILAVLGHGIDTAGGIGPAAETVLWLPGSGISGVLVWIVAAGLALAVGSVALPSAAFTTPRYADSSIAMRNTLALTVVFAAGLAFVSLSVGTLFARYVFSMESLIAGVAGSGVARGLLAAVALFGVTLTALGLVVGYVWNLVADGSGAIVAVAVGTVFGTTGAFVGTVGAVAPGGQDDLVAPLFGAIAVVLGAGWLAMKHGTRLIAATPDPATVIAVGLAAGSVTVGTTSDAADVTVFGTVLPSLVALAAGLFVYDVGRYGRTLGREIGLEGASRRPQLVRVGWSGAVAAVGVPIAAGGLWIGTVLAPALSVPATAGVVAGVTAVVGGAWLLLR</sequence>
<feature type="transmembrane region" description="Helical" evidence="1">
    <location>
        <begin position="83"/>
        <end position="102"/>
    </location>
</feature>
<feature type="transmembrane region" description="Helical" evidence="1">
    <location>
        <begin position="198"/>
        <end position="222"/>
    </location>
</feature>
<keyword evidence="3" id="KW-1185">Reference proteome</keyword>
<keyword evidence="1" id="KW-1133">Transmembrane helix</keyword>
<evidence type="ECO:0000313" key="2">
    <source>
        <dbReference type="EMBL" id="MXV63653.1"/>
    </source>
</evidence>
<feature type="transmembrane region" description="Helical" evidence="1">
    <location>
        <begin position="58"/>
        <end position="77"/>
    </location>
</feature>
<feature type="transmembrane region" description="Helical" evidence="1">
    <location>
        <begin position="242"/>
        <end position="267"/>
    </location>
</feature>
<accession>A0A6B0VR40</accession>
<dbReference type="OrthoDB" id="170880at2157"/>
<dbReference type="EMBL" id="WUYX01000053">
    <property type="protein sequence ID" value="MXV63653.1"/>
    <property type="molecule type" value="Genomic_DNA"/>
</dbReference>
<feature type="transmembrane region" description="Helical" evidence="1">
    <location>
        <begin position="404"/>
        <end position="427"/>
    </location>
</feature>
<comment type="caution">
    <text evidence="2">The sequence shown here is derived from an EMBL/GenBank/DDBJ whole genome shotgun (WGS) entry which is preliminary data.</text>
</comment>
<feature type="transmembrane region" description="Helical" evidence="1">
    <location>
        <begin position="33"/>
        <end position="51"/>
    </location>
</feature>
<gene>
    <name evidence="2" type="ORF">GS429_16620</name>
</gene>
<organism evidence="2 3">
    <name type="scientific">Natronorubrum halalkaliphilum</name>
    <dbReference type="NCBI Taxonomy" id="2691917"/>
    <lineage>
        <taxon>Archaea</taxon>
        <taxon>Methanobacteriati</taxon>
        <taxon>Methanobacteriota</taxon>
        <taxon>Stenosarchaea group</taxon>
        <taxon>Halobacteria</taxon>
        <taxon>Halobacteriales</taxon>
        <taxon>Natrialbaceae</taxon>
        <taxon>Natronorubrum</taxon>
    </lineage>
</organism>
<name>A0A6B0VR40_9EURY</name>
<evidence type="ECO:0000256" key="1">
    <source>
        <dbReference type="SAM" id="Phobius"/>
    </source>
</evidence>
<keyword evidence="1" id="KW-0472">Membrane</keyword>
<proteinExistence type="predicted"/>
<evidence type="ECO:0000313" key="3">
    <source>
        <dbReference type="Proteomes" id="UP000434101"/>
    </source>
</evidence>